<dbReference type="InterPro" id="IPR050706">
    <property type="entry name" value="Cyclic-di-GMP_PDE-like"/>
</dbReference>
<dbReference type="AlphaFoldDB" id="A0A1C1YUP7"/>
<dbReference type="SMART" id="SM00052">
    <property type="entry name" value="EAL"/>
    <property type="match status" value="1"/>
</dbReference>
<dbReference type="GO" id="GO:0071111">
    <property type="term" value="F:cyclic-guanylate-specific phosphodiesterase activity"/>
    <property type="evidence" value="ECO:0007669"/>
    <property type="project" value="InterPro"/>
</dbReference>
<dbReference type="PANTHER" id="PTHR33121:SF76">
    <property type="entry name" value="SIGNALING PROTEIN"/>
    <property type="match status" value="1"/>
</dbReference>
<evidence type="ECO:0000313" key="4">
    <source>
        <dbReference type="Proteomes" id="UP000094795"/>
    </source>
</evidence>
<feature type="compositionally biased region" description="Low complexity" evidence="1">
    <location>
        <begin position="274"/>
        <end position="285"/>
    </location>
</feature>
<dbReference type="SUPFAM" id="SSF141868">
    <property type="entry name" value="EAL domain-like"/>
    <property type="match status" value="1"/>
</dbReference>
<dbReference type="InterPro" id="IPR035919">
    <property type="entry name" value="EAL_sf"/>
</dbReference>
<feature type="domain" description="EAL" evidence="2">
    <location>
        <begin position="6"/>
        <end position="265"/>
    </location>
</feature>
<sequence length="315" mass="35143">MPWRRDPLFLQDDRGFYTTSYGPFILRSAFQPIFSQNRDGHLTIKAFEALIRPQRAGKPVSPAHFFPLVEPDDALAVDTLCRELHIRNMGNLGRSKASLFVNFNPGLFGAVADIGAEVDHMVEITHKAGLTPGRIVCEITEQGSGDERVLHRLVDGLRARRFRIAVDDYGADDSDTRRVDELKPDVIKFDAAWVRRFTETSAGLGLLKLMVDQFVKRGITVLFEGLEEDHQIEFCRDIGVQLMQGYALARPEIVPRTFDDRFPETPSVPPAPPAQAAQGQADPAGMESLSVGPVQPAPPVRPPFRRITSFGKRTR</sequence>
<evidence type="ECO:0000259" key="2">
    <source>
        <dbReference type="PROSITE" id="PS50883"/>
    </source>
</evidence>
<evidence type="ECO:0000256" key="1">
    <source>
        <dbReference type="SAM" id="MobiDB-lite"/>
    </source>
</evidence>
<proteinExistence type="predicted"/>
<organism evidence="3 4">
    <name type="scientific">Hoeflea olei</name>
    <dbReference type="NCBI Taxonomy" id="1480615"/>
    <lineage>
        <taxon>Bacteria</taxon>
        <taxon>Pseudomonadati</taxon>
        <taxon>Pseudomonadota</taxon>
        <taxon>Alphaproteobacteria</taxon>
        <taxon>Hyphomicrobiales</taxon>
        <taxon>Rhizobiaceae</taxon>
        <taxon>Hoeflea</taxon>
    </lineage>
</organism>
<reference evidence="3 4" key="1">
    <citation type="submission" date="2015-12" db="EMBL/GenBank/DDBJ databases">
        <authorList>
            <person name="Shamseldin A."/>
            <person name="Moawad H."/>
            <person name="Abd El-Rahim W.M."/>
            <person name="Sadowsky M.J."/>
        </authorList>
    </citation>
    <scope>NUCLEOTIDE SEQUENCE [LARGE SCALE GENOMIC DNA]</scope>
    <source>
        <strain evidence="3 4">JC234</strain>
    </source>
</reference>
<dbReference type="InterPro" id="IPR001633">
    <property type="entry name" value="EAL_dom"/>
</dbReference>
<keyword evidence="4" id="KW-1185">Reference proteome</keyword>
<dbReference type="PANTHER" id="PTHR33121">
    <property type="entry name" value="CYCLIC DI-GMP PHOSPHODIESTERASE PDEF"/>
    <property type="match status" value="1"/>
</dbReference>
<dbReference type="PROSITE" id="PS50883">
    <property type="entry name" value="EAL"/>
    <property type="match status" value="1"/>
</dbReference>
<comment type="caution">
    <text evidence="3">The sequence shown here is derived from an EMBL/GenBank/DDBJ whole genome shotgun (WGS) entry which is preliminary data.</text>
</comment>
<feature type="region of interest" description="Disordered" evidence="1">
    <location>
        <begin position="258"/>
        <end position="315"/>
    </location>
</feature>
<dbReference type="CDD" id="cd01948">
    <property type="entry name" value="EAL"/>
    <property type="match status" value="1"/>
</dbReference>
<accession>A0A1C1YUP7</accession>
<evidence type="ECO:0000313" key="3">
    <source>
        <dbReference type="EMBL" id="OCW57291.1"/>
    </source>
</evidence>
<protein>
    <recommendedName>
        <fullName evidence="2">EAL domain-containing protein</fullName>
    </recommendedName>
</protein>
<dbReference type="Pfam" id="PF00563">
    <property type="entry name" value="EAL"/>
    <property type="match status" value="1"/>
</dbReference>
<name>A0A1C1YUP7_9HYPH</name>
<gene>
    <name evidence="3" type="ORF">AWJ14_14025</name>
</gene>
<dbReference type="Gene3D" id="3.20.20.450">
    <property type="entry name" value="EAL domain"/>
    <property type="match status" value="1"/>
</dbReference>
<dbReference type="RefSeq" id="WP_066179430.1">
    <property type="nucleotide sequence ID" value="NZ_LQZT01000018.1"/>
</dbReference>
<dbReference type="STRING" id="1480615.AWJ14_14025"/>
<dbReference type="EMBL" id="LQZT01000018">
    <property type="protein sequence ID" value="OCW57291.1"/>
    <property type="molecule type" value="Genomic_DNA"/>
</dbReference>
<dbReference type="Proteomes" id="UP000094795">
    <property type="component" value="Unassembled WGS sequence"/>
</dbReference>